<proteinExistence type="predicted"/>
<evidence type="ECO:0000313" key="2">
    <source>
        <dbReference type="Proteomes" id="UP000574317"/>
    </source>
</evidence>
<keyword evidence="2" id="KW-1185">Reference proteome</keyword>
<dbReference type="Proteomes" id="UP000574317">
    <property type="component" value="Unassembled WGS sequence"/>
</dbReference>
<sequence length="95" mass="10098">MEEPMASISGYELQETPFSSIIAHCQLLARLARAQELFQMDLVPGDDGGDDYVYDHGGDHAYGHVHACVHGNVDADVDAHGYARGIAFAVAVPGG</sequence>
<dbReference type="AlphaFoldDB" id="A0A8H5JBC0"/>
<organism evidence="1 2">
    <name type="scientific">Fusarium napiforme</name>
    <dbReference type="NCBI Taxonomy" id="42672"/>
    <lineage>
        <taxon>Eukaryota</taxon>
        <taxon>Fungi</taxon>
        <taxon>Dikarya</taxon>
        <taxon>Ascomycota</taxon>
        <taxon>Pezizomycotina</taxon>
        <taxon>Sordariomycetes</taxon>
        <taxon>Hypocreomycetidae</taxon>
        <taxon>Hypocreales</taxon>
        <taxon>Nectriaceae</taxon>
        <taxon>Fusarium</taxon>
        <taxon>Fusarium fujikuroi species complex</taxon>
    </lineage>
</organism>
<accession>A0A8H5JBC0</accession>
<gene>
    <name evidence="1" type="ORF">FNAPI_7383</name>
</gene>
<reference evidence="1 2" key="1">
    <citation type="submission" date="2020-05" db="EMBL/GenBank/DDBJ databases">
        <title>Identification and distribution of gene clusters putatively required for synthesis of sphingolipid metabolism inhibitors in phylogenetically diverse species of the filamentous fungus Fusarium.</title>
        <authorList>
            <person name="Kim H.-S."/>
            <person name="Busman M."/>
            <person name="Brown D.W."/>
            <person name="Divon H."/>
            <person name="Uhlig S."/>
            <person name="Proctor R.H."/>
        </authorList>
    </citation>
    <scope>NUCLEOTIDE SEQUENCE [LARGE SCALE GENOMIC DNA]</scope>
    <source>
        <strain evidence="1 2">NRRL 25196</strain>
    </source>
</reference>
<protein>
    <submittedName>
        <fullName evidence="1">Uncharacterized protein</fullName>
    </submittedName>
</protein>
<evidence type="ECO:0000313" key="1">
    <source>
        <dbReference type="EMBL" id="KAF5551777.1"/>
    </source>
</evidence>
<comment type="caution">
    <text evidence="1">The sequence shown here is derived from an EMBL/GenBank/DDBJ whole genome shotgun (WGS) entry which is preliminary data.</text>
</comment>
<dbReference type="EMBL" id="JAAOAO010000269">
    <property type="protein sequence ID" value="KAF5551777.1"/>
    <property type="molecule type" value="Genomic_DNA"/>
</dbReference>
<name>A0A8H5JBC0_9HYPO</name>